<proteinExistence type="inferred from homology"/>
<keyword evidence="3 5" id="KW-0808">Transferase</keyword>
<dbReference type="GO" id="GO:0008168">
    <property type="term" value="F:methyltransferase activity"/>
    <property type="evidence" value="ECO:0007669"/>
    <property type="project" value="UniProtKB-KW"/>
</dbReference>
<sequence length="629" mass="69179">MLLKIGELAKRAGLTVRTLHHYDSIGLLTPSVRSDKGFRLYNQDDVVRLHRIHTLKQLGCSLADIGALLDEAGLSPIDVITHQIAAIDEQVQRGQRLGKRLRHMLKELSDGRDTSIADWLTILEKMTMYEKYFSSSELDALRARKDEGGKATDSAWAELVPQVRDALEQRLPATGVQAQALARRWMQLLDRTTGGDIGLAIKLQTMQKSEIRAQQGTAITEPMMVWIQQAHSSLRASLFARHLAPAEFEQVRQRMAAHESDWHPLIEQLRQQMNAGAGLGEPAVQVLARRWETLFRSSYCGADTVLEAKVRAAFHAEPDLSSGIGVDAPLIAFVQQAIMQLHAPQDGAAAGPKPSAYMVAVQRGVHQLLDAPLVFDDPLALKILGPEDEASVRASAGRYADPMSKALRATLVVRSRLAEDAWARAEQGGVRQYVVLGAGLDTYACRGAARPDSRIFEVDLPATQQWKRGRLRAAGMAEPDGLSFVALDFKRSTLAAGLAEAGFRHDQPAFFSCLGVTMYLEQEEVYDTLRFIAAGAAGGGVVFDYGADPDLLGPMERTALQMMTSKAAERGETWKSYFDPAALDRTLREIGFAEVDSFSPQQLNERYLSGRQDGLKVGFVTRLAHARVC</sequence>
<dbReference type="InterPro" id="IPR000551">
    <property type="entry name" value="MerR-type_HTH_dom"/>
</dbReference>
<organism evidence="5 6">
    <name type="scientific">Janthinobacterium fluminis</name>
    <dbReference type="NCBI Taxonomy" id="2987524"/>
    <lineage>
        <taxon>Bacteria</taxon>
        <taxon>Pseudomonadati</taxon>
        <taxon>Pseudomonadota</taxon>
        <taxon>Betaproteobacteria</taxon>
        <taxon>Burkholderiales</taxon>
        <taxon>Oxalobacteraceae</taxon>
        <taxon>Janthinobacterium</taxon>
    </lineage>
</organism>
<dbReference type="CDD" id="cd04788">
    <property type="entry name" value="HTH_NolA-AlbR"/>
    <property type="match status" value="1"/>
</dbReference>
<dbReference type="Proteomes" id="UP001221208">
    <property type="component" value="Unassembled WGS sequence"/>
</dbReference>
<evidence type="ECO:0000313" key="6">
    <source>
        <dbReference type="Proteomes" id="UP001221208"/>
    </source>
</evidence>
<dbReference type="Pfam" id="PF13411">
    <property type="entry name" value="MerR_1"/>
    <property type="match status" value="1"/>
</dbReference>
<evidence type="ECO:0000256" key="2">
    <source>
        <dbReference type="ARBA" id="ARBA00022603"/>
    </source>
</evidence>
<gene>
    <name evidence="5" type="ORF">OIK44_03760</name>
</gene>
<evidence type="ECO:0000313" key="5">
    <source>
        <dbReference type="EMBL" id="MDC8756703.1"/>
    </source>
</evidence>
<comment type="caution">
    <text evidence="5">The sequence shown here is derived from an EMBL/GenBank/DDBJ whole genome shotgun (WGS) entry which is preliminary data.</text>
</comment>
<evidence type="ECO:0000256" key="1">
    <source>
        <dbReference type="ARBA" id="ARBA00008138"/>
    </source>
</evidence>
<dbReference type="PRINTS" id="PR00040">
    <property type="entry name" value="HTHMERR"/>
</dbReference>
<dbReference type="PANTHER" id="PTHR43619:SF2">
    <property type="entry name" value="S-ADENOSYL-L-METHIONINE-DEPENDENT METHYLTRANSFERASES SUPERFAMILY PROTEIN"/>
    <property type="match status" value="1"/>
</dbReference>
<dbReference type="PROSITE" id="PS00552">
    <property type="entry name" value="HTH_MERR_1"/>
    <property type="match status" value="1"/>
</dbReference>
<name>A0ABT5JX12_9BURK</name>
<dbReference type="SUPFAM" id="SSF53335">
    <property type="entry name" value="S-adenosyl-L-methionine-dependent methyltransferases"/>
    <property type="match status" value="1"/>
</dbReference>
<evidence type="ECO:0000259" key="4">
    <source>
        <dbReference type="PROSITE" id="PS50937"/>
    </source>
</evidence>
<dbReference type="GO" id="GO:0032259">
    <property type="term" value="P:methylation"/>
    <property type="evidence" value="ECO:0007669"/>
    <property type="project" value="UniProtKB-KW"/>
</dbReference>
<feature type="domain" description="HTH merR-type" evidence="4">
    <location>
        <begin position="2"/>
        <end position="71"/>
    </location>
</feature>
<dbReference type="NCBIfam" id="TIGR00027">
    <property type="entry name" value="mthyl_TIGR00027"/>
    <property type="match status" value="1"/>
</dbReference>
<dbReference type="InterPro" id="IPR009061">
    <property type="entry name" value="DNA-bd_dom_put_sf"/>
</dbReference>
<dbReference type="EC" id="2.1.1.-" evidence="5"/>
<dbReference type="Gene3D" id="3.40.50.150">
    <property type="entry name" value="Vaccinia Virus protein VP39"/>
    <property type="match status" value="1"/>
</dbReference>
<keyword evidence="2 5" id="KW-0489">Methyltransferase</keyword>
<dbReference type="Gene3D" id="1.10.1660.10">
    <property type="match status" value="1"/>
</dbReference>
<dbReference type="SMART" id="SM00422">
    <property type="entry name" value="HTH_MERR"/>
    <property type="match status" value="1"/>
</dbReference>
<dbReference type="InterPro" id="IPR007213">
    <property type="entry name" value="Ppm1/Ppm2/Tcmp"/>
</dbReference>
<accession>A0ABT5JX12</accession>
<protein>
    <submittedName>
        <fullName evidence="5">SAM-dependent methyltransferase</fullName>
        <ecNumber evidence="5">2.1.1.-</ecNumber>
    </submittedName>
</protein>
<evidence type="ECO:0000256" key="3">
    <source>
        <dbReference type="ARBA" id="ARBA00022679"/>
    </source>
</evidence>
<comment type="similarity">
    <text evidence="1">Belongs to the UPF0677 family.</text>
</comment>
<dbReference type="PANTHER" id="PTHR43619">
    <property type="entry name" value="S-ADENOSYL-L-METHIONINE-DEPENDENT METHYLTRANSFERASE YKTD-RELATED"/>
    <property type="match status" value="1"/>
</dbReference>
<dbReference type="InterPro" id="IPR011610">
    <property type="entry name" value="SAM_mthyl_Trfase_ML2640-like"/>
</dbReference>
<dbReference type="SUPFAM" id="SSF46955">
    <property type="entry name" value="Putative DNA-binding domain"/>
    <property type="match status" value="1"/>
</dbReference>
<dbReference type="EMBL" id="JAQQXR010000001">
    <property type="protein sequence ID" value="MDC8756703.1"/>
    <property type="molecule type" value="Genomic_DNA"/>
</dbReference>
<keyword evidence="6" id="KW-1185">Reference proteome</keyword>
<dbReference type="InterPro" id="IPR029063">
    <property type="entry name" value="SAM-dependent_MTases_sf"/>
</dbReference>
<reference evidence="5 6" key="1">
    <citation type="submission" date="2022-10" db="EMBL/GenBank/DDBJ databases">
        <title>Janthinobacterium sp. hw3 Genome sequencing.</title>
        <authorList>
            <person name="Park S."/>
        </authorList>
    </citation>
    <scope>NUCLEOTIDE SEQUENCE [LARGE SCALE GENOMIC DNA]</scope>
    <source>
        <strain evidence="6">hw3</strain>
    </source>
</reference>
<dbReference type="RefSeq" id="WP_273669339.1">
    <property type="nucleotide sequence ID" value="NZ_JAQQXR010000001.1"/>
</dbReference>
<dbReference type="PROSITE" id="PS50937">
    <property type="entry name" value="HTH_MERR_2"/>
    <property type="match status" value="1"/>
</dbReference>
<dbReference type="Pfam" id="PF04072">
    <property type="entry name" value="LCM"/>
    <property type="match status" value="1"/>
</dbReference>